<proteinExistence type="predicted"/>
<evidence type="ECO:0000256" key="5">
    <source>
        <dbReference type="SAM" id="Phobius"/>
    </source>
</evidence>
<protein>
    <submittedName>
        <fullName evidence="6">Uncharacterized protein</fullName>
    </submittedName>
</protein>
<dbReference type="SUPFAM" id="SSF161098">
    <property type="entry name" value="MetI-like"/>
    <property type="match status" value="1"/>
</dbReference>
<comment type="subcellular location">
    <subcellularLocation>
        <location evidence="1">Membrane</location>
        <topology evidence="1">Multi-pass membrane protein</topology>
    </subcellularLocation>
</comment>
<feature type="transmembrane region" description="Helical" evidence="5">
    <location>
        <begin position="128"/>
        <end position="150"/>
    </location>
</feature>
<keyword evidence="4 5" id="KW-0472">Membrane</keyword>
<evidence type="ECO:0000313" key="7">
    <source>
        <dbReference type="Proteomes" id="UP000189055"/>
    </source>
</evidence>
<dbReference type="AlphaFoldDB" id="A0A1U9LE59"/>
<keyword evidence="2 5" id="KW-0812">Transmembrane</keyword>
<dbReference type="InterPro" id="IPR035906">
    <property type="entry name" value="MetI-like_sf"/>
</dbReference>
<evidence type="ECO:0000256" key="3">
    <source>
        <dbReference type="ARBA" id="ARBA00022989"/>
    </source>
</evidence>
<evidence type="ECO:0000256" key="1">
    <source>
        <dbReference type="ARBA" id="ARBA00004141"/>
    </source>
</evidence>
<dbReference type="GO" id="GO:0016020">
    <property type="term" value="C:membrane"/>
    <property type="evidence" value="ECO:0007669"/>
    <property type="project" value="UniProtKB-SubCell"/>
</dbReference>
<evidence type="ECO:0000256" key="2">
    <source>
        <dbReference type="ARBA" id="ARBA00022692"/>
    </source>
</evidence>
<organism evidence="6 7">
    <name type="scientific">Acetobacter persici</name>
    <dbReference type="NCBI Taxonomy" id="1076596"/>
    <lineage>
        <taxon>Bacteria</taxon>
        <taxon>Pseudomonadati</taxon>
        <taxon>Pseudomonadota</taxon>
        <taxon>Alphaproteobacteria</taxon>
        <taxon>Acetobacterales</taxon>
        <taxon>Acetobacteraceae</taxon>
        <taxon>Acetobacter</taxon>
    </lineage>
</organism>
<reference evidence="6 7" key="1">
    <citation type="submission" date="2016-03" db="EMBL/GenBank/DDBJ databases">
        <title>Acetic acid bacteria sequencing.</title>
        <authorList>
            <person name="Brandt J."/>
            <person name="Jakob F."/>
            <person name="Vogel R.F."/>
        </authorList>
    </citation>
    <scope>NUCLEOTIDE SEQUENCE [LARGE SCALE GENOMIC DNA]</scope>
    <source>
        <strain evidence="6 7">TMW2.1084</strain>
    </source>
</reference>
<evidence type="ECO:0000313" key="6">
    <source>
        <dbReference type="EMBL" id="AQT04734.1"/>
    </source>
</evidence>
<dbReference type="Proteomes" id="UP000189055">
    <property type="component" value="Chromosome"/>
</dbReference>
<name>A0A1U9LE59_9PROT</name>
<gene>
    <name evidence="6" type="ORF">A0U91_07045</name>
</gene>
<dbReference type="STRING" id="1076596.A0U91_07045"/>
<dbReference type="KEGG" id="aper:A0U91_07045"/>
<sequence length="156" mass="16569">MTFPPSSMLPFLITHSLFMALTGLCLAALVLTATLATRQGARLYTLLLLVLLPATGLALALPFLLHSDTPTLLLSFFQGVLIGPALSLVPLGHLKDAPPTWRRTAQELGATPFLRLRLLWLPLLGRSLAGSLCLAFALSVLGTLGINLGIHKAPLS</sequence>
<accession>A0A1U9LE59</accession>
<feature type="transmembrane region" description="Helical" evidence="5">
    <location>
        <begin position="46"/>
        <end position="65"/>
    </location>
</feature>
<keyword evidence="3 5" id="KW-1133">Transmembrane helix</keyword>
<evidence type="ECO:0000256" key="4">
    <source>
        <dbReference type="ARBA" id="ARBA00023136"/>
    </source>
</evidence>
<dbReference type="RefSeq" id="WP_077930576.1">
    <property type="nucleotide sequence ID" value="NZ_CP014687.1"/>
</dbReference>
<dbReference type="EMBL" id="CP014687">
    <property type="protein sequence ID" value="AQT04734.1"/>
    <property type="molecule type" value="Genomic_DNA"/>
</dbReference>
<feature type="transmembrane region" description="Helical" evidence="5">
    <location>
        <begin position="72"/>
        <end position="92"/>
    </location>
</feature>